<proteinExistence type="predicted"/>
<dbReference type="EMBL" id="CABIJS010000599">
    <property type="protein sequence ID" value="VUZ54060.1"/>
    <property type="molecule type" value="Genomic_DNA"/>
</dbReference>
<sequence length="75" mass="8529">MLESLSAEINMSSAEIGVKMSPGVTNIFTVTISQNSSKILLDLRLHLLSLRCFLLQLWFKGPMMTRNYIHQSEIM</sequence>
<keyword evidence="2" id="KW-1185">Reference proteome</keyword>
<dbReference type="AlphaFoldDB" id="A0A564Z3P8"/>
<name>A0A564Z3P8_HYMDI</name>
<organism evidence="1 2">
    <name type="scientific">Hymenolepis diminuta</name>
    <name type="common">Rat tapeworm</name>
    <dbReference type="NCBI Taxonomy" id="6216"/>
    <lineage>
        <taxon>Eukaryota</taxon>
        <taxon>Metazoa</taxon>
        <taxon>Spiralia</taxon>
        <taxon>Lophotrochozoa</taxon>
        <taxon>Platyhelminthes</taxon>
        <taxon>Cestoda</taxon>
        <taxon>Eucestoda</taxon>
        <taxon>Cyclophyllidea</taxon>
        <taxon>Hymenolepididae</taxon>
        <taxon>Hymenolepis</taxon>
    </lineage>
</organism>
<protein>
    <submittedName>
        <fullName evidence="1">Uncharacterized protein</fullName>
    </submittedName>
</protein>
<accession>A0A564Z3P8</accession>
<dbReference type="Proteomes" id="UP000321570">
    <property type="component" value="Unassembled WGS sequence"/>
</dbReference>
<gene>
    <name evidence="1" type="ORF">WMSIL1_LOCUS12215</name>
</gene>
<reference evidence="1 2" key="1">
    <citation type="submission" date="2019-07" db="EMBL/GenBank/DDBJ databases">
        <authorList>
            <person name="Jastrzebski P J."/>
            <person name="Paukszto L."/>
            <person name="Jastrzebski P J."/>
        </authorList>
    </citation>
    <scope>NUCLEOTIDE SEQUENCE [LARGE SCALE GENOMIC DNA]</scope>
    <source>
        <strain evidence="1 2">WMS-il1</strain>
    </source>
</reference>
<evidence type="ECO:0000313" key="2">
    <source>
        <dbReference type="Proteomes" id="UP000321570"/>
    </source>
</evidence>
<evidence type="ECO:0000313" key="1">
    <source>
        <dbReference type="EMBL" id="VUZ54060.1"/>
    </source>
</evidence>